<protein>
    <submittedName>
        <fullName evidence="1">Copper resistance protein B</fullName>
    </submittedName>
</protein>
<sequence length="223" mass="25353">MHEMTSIPAMDMNDNALHGMLLVDQLEYANGDDNRGPGWDVEAWYGNDSNKLWLRSEGDGSRGRIDSGDLEVLWNHSVAAFWNTQFGIRHDLGEGSGRDWAALGVAGVAPYWVELEATAYLSASGRLAARVRAQYSLRFTQRWLLQPEFEANGYSRQDTAQRIGGDAANAQLGLRLRYDITRQFAPYLGVVWMRRFGTNMEIPWENREPVFDRRIVAGVHFWL</sequence>
<evidence type="ECO:0000313" key="2">
    <source>
        <dbReference type="Proteomes" id="UP001620461"/>
    </source>
</evidence>
<dbReference type="Pfam" id="PF05275">
    <property type="entry name" value="CopB"/>
    <property type="match status" value="1"/>
</dbReference>
<name>A0ABW8JKE5_9GAMM</name>
<dbReference type="InterPro" id="IPR007939">
    <property type="entry name" value="Cu-R_B_prcur"/>
</dbReference>
<evidence type="ECO:0000313" key="1">
    <source>
        <dbReference type="EMBL" id="MFK2900731.1"/>
    </source>
</evidence>
<proteinExistence type="predicted"/>
<dbReference type="Proteomes" id="UP001620461">
    <property type="component" value="Unassembled WGS sequence"/>
</dbReference>
<comment type="caution">
    <text evidence="1">The sequence shown here is derived from an EMBL/GenBank/DDBJ whole genome shotgun (WGS) entry which is preliminary data.</text>
</comment>
<organism evidence="1 2">
    <name type="scientific">Dyella jejuensis</name>
    <dbReference type="NCBI Taxonomy" id="1432009"/>
    <lineage>
        <taxon>Bacteria</taxon>
        <taxon>Pseudomonadati</taxon>
        <taxon>Pseudomonadota</taxon>
        <taxon>Gammaproteobacteria</taxon>
        <taxon>Lysobacterales</taxon>
        <taxon>Rhodanobacteraceae</taxon>
        <taxon>Dyella</taxon>
    </lineage>
</organism>
<accession>A0ABW8JKE5</accession>
<keyword evidence="2" id="KW-1185">Reference proteome</keyword>
<dbReference type="SUPFAM" id="SSF103515">
    <property type="entry name" value="Autotransporter"/>
    <property type="match status" value="1"/>
</dbReference>
<gene>
    <name evidence="1" type="ORF">ISP15_10325</name>
</gene>
<dbReference type="EMBL" id="JADIKJ010000010">
    <property type="protein sequence ID" value="MFK2900731.1"/>
    <property type="molecule type" value="Genomic_DNA"/>
</dbReference>
<reference evidence="1 2" key="1">
    <citation type="submission" date="2020-10" db="EMBL/GenBank/DDBJ databases">
        <title>Phylogeny of dyella-like bacteria.</title>
        <authorList>
            <person name="Fu J."/>
        </authorList>
    </citation>
    <scope>NUCLEOTIDE SEQUENCE [LARGE SCALE GENOMIC DNA]</scope>
    <source>
        <strain evidence="1 2">JP1</strain>
    </source>
</reference>
<dbReference type="InterPro" id="IPR036709">
    <property type="entry name" value="Autotransporte_beta_dom_sf"/>
</dbReference>